<name>A0A815EL65_9BILA</name>
<gene>
    <name evidence="3" type="ORF">JXQ802_LOCUS46187</name>
    <name evidence="2" type="ORF">PYM288_LOCUS30456</name>
</gene>
<feature type="non-terminal residue" evidence="2">
    <location>
        <position position="1"/>
    </location>
</feature>
<protein>
    <recommendedName>
        <fullName evidence="6">Tyrosine-protein kinase ephrin type A/B receptor-like domain-containing protein</fullName>
    </recommendedName>
</protein>
<dbReference type="EMBL" id="CAJNOH010002821">
    <property type="protein sequence ID" value="CAF1311851.1"/>
    <property type="molecule type" value="Genomic_DNA"/>
</dbReference>
<keyword evidence="1" id="KW-0812">Transmembrane</keyword>
<keyword evidence="1" id="KW-0472">Membrane</keyword>
<feature type="transmembrane region" description="Helical" evidence="1">
    <location>
        <begin position="110"/>
        <end position="134"/>
    </location>
</feature>
<evidence type="ECO:0000313" key="5">
    <source>
        <dbReference type="Proteomes" id="UP000663870"/>
    </source>
</evidence>
<dbReference type="AlphaFoldDB" id="A0A815EL65"/>
<dbReference type="EMBL" id="CAJNOL010004085">
    <property type="protein sequence ID" value="CAF1580701.1"/>
    <property type="molecule type" value="Genomic_DNA"/>
</dbReference>
<evidence type="ECO:0000256" key="1">
    <source>
        <dbReference type="SAM" id="Phobius"/>
    </source>
</evidence>
<evidence type="ECO:0000313" key="3">
    <source>
        <dbReference type="EMBL" id="CAF1580701.1"/>
    </source>
</evidence>
<reference evidence="2" key="1">
    <citation type="submission" date="2021-02" db="EMBL/GenBank/DDBJ databases">
        <authorList>
            <person name="Nowell W R."/>
        </authorList>
    </citation>
    <scope>NUCLEOTIDE SEQUENCE</scope>
</reference>
<evidence type="ECO:0000313" key="4">
    <source>
        <dbReference type="Proteomes" id="UP000663854"/>
    </source>
</evidence>
<evidence type="ECO:0008006" key="6">
    <source>
        <dbReference type="Google" id="ProtNLM"/>
    </source>
</evidence>
<keyword evidence="1" id="KW-1133">Transmembrane helix</keyword>
<keyword evidence="5" id="KW-1185">Reference proteome</keyword>
<comment type="caution">
    <text evidence="2">The sequence shown here is derived from an EMBL/GenBank/DDBJ whole genome shotgun (WGS) entry which is preliminary data.</text>
</comment>
<sequence>CRTKTNYNSGDSTKCIGGIYKSDTGIHPCILCPSGSRNPGTIASISCITCSSSSFCPLGAIYEKNSTLLTSISQAYAYPRSPEMDLFEDILLNNMFSLGSTDHCLVVSPIFWTFILLAIFLILLLSIASLYWWFSPEKQ</sequence>
<evidence type="ECO:0000313" key="2">
    <source>
        <dbReference type="EMBL" id="CAF1311851.1"/>
    </source>
</evidence>
<organism evidence="2 4">
    <name type="scientific">Rotaria sordida</name>
    <dbReference type="NCBI Taxonomy" id="392033"/>
    <lineage>
        <taxon>Eukaryota</taxon>
        <taxon>Metazoa</taxon>
        <taxon>Spiralia</taxon>
        <taxon>Gnathifera</taxon>
        <taxon>Rotifera</taxon>
        <taxon>Eurotatoria</taxon>
        <taxon>Bdelloidea</taxon>
        <taxon>Philodinida</taxon>
        <taxon>Philodinidae</taxon>
        <taxon>Rotaria</taxon>
    </lineage>
</organism>
<dbReference type="Proteomes" id="UP000663870">
    <property type="component" value="Unassembled WGS sequence"/>
</dbReference>
<dbReference type="Proteomes" id="UP000663854">
    <property type="component" value="Unassembled WGS sequence"/>
</dbReference>
<proteinExistence type="predicted"/>
<accession>A0A815EL65</accession>